<dbReference type="InterPro" id="IPR017853">
    <property type="entry name" value="GH"/>
</dbReference>
<keyword evidence="14" id="KW-1185">Reference proteome</keyword>
<gene>
    <name evidence="13" type="ORF">EUX98_g8845</name>
</gene>
<feature type="signal peptide" evidence="10">
    <location>
        <begin position="1"/>
        <end position="23"/>
    </location>
</feature>
<dbReference type="GO" id="GO:0031505">
    <property type="term" value="P:fungal-type cell wall organization"/>
    <property type="evidence" value="ECO:0007669"/>
    <property type="project" value="TreeGrafter"/>
</dbReference>
<dbReference type="SUPFAM" id="SSF51445">
    <property type="entry name" value="(Trans)glycosidases"/>
    <property type="match status" value="1"/>
</dbReference>
<feature type="region of interest" description="Disordered" evidence="11">
    <location>
        <begin position="505"/>
        <end position="528"/>
    </location>
</feature>
<dbReference type="PANTHER" id="PTHR31468">
    <property type="entry name" value="1,3-BETA-GLUCANOSYLTRANSFERASE GAS1"/>
    <property type="match status" value="1"/>
</dbReference>
<dbReference type="Proteomes" id="UP000308730">
    <property type="component" value="Unassembled WGS sequence"/>
</dbReference>
<protein>
    <recommendedName>
        <fullName evidence="10">1,3-beta-glucanosyltransferase</fullName>
        <ecNumber evidence="10">2.4.1.-</ecNumber>
    </recommendedName>
</protein>
<evidence type="ECO:0000259" key="12">
    <source>
        <dbReference type="SMART" id="SM00768"/>
    </source>
</evidence>
<dbReference type="GO" id="GO:0005886">
    <property type="term" value="C:plasma membrane"/>
    <property type="evidence" value="ECO:0007669"/>
    <property type="project" value="UniProtKB-SubCell"/>
</dbReference>
<evidence type="ECO:0000256" key="6">
    <source>
        <dbReference type="ARBA" id="ARBA00023136"/>
    </source>
</evidence>
<evidence type="ECO:0000313" key="13">
    <source>
        <dbReference type="EMBL" id="THH19069.1"/>
    </source>
</evidence>
<dbReference type="EMBL" id="SGPM01000558">
    <property type="protein sequence ID" value="THH19069.1"/>
    <property type="molecule type" value="Genomic_DNA"/>
</dbReference>
<evidence type="ECO:0000256" key="8">
    <source>
        <dbReference type="ARBA" id="ARBA00023180"/>
    </source>
</evidence>
<feature type="chain" id="PRO_5021008048" description="1,3-beta-glucanosyltransferase" evidence="10">
    <location>
        <begin position="24"/>
        <end position="559"/>
    </location>
</feature>
<accession>A0A4S4M1X0</accession>
<keyword evidence="8" id="KW-0325">Glycoprotein</keyword>
<keyword evidence="7" id="KW-1015">Disulfide bond</keyword>
<feature type="compositionally biased region" description="Gly residues" evidence="11">
    <location>
        <begin position="510"/>
        <end position="526"/>
    </location>
</feature>
<dbReference type="GO" id="GO:0098552">
    <property type="term" value="C:side of membrane"/>
    <property type="evidence" value="ECO:0007669"/>
    <property type="project" value="UniProtKB-KW"/>
</dbReference>
<keyword evidence="5 10" id="KW-0732">Signal</keyword>
<evidence type="ECO:0000256" key="2">
    <source>
        <dbReference type="ARBA" id="ARBA00004589"/>
    </source>
</evidence>
<dbReference type="InterPro" id="IPR004886">
    <property type="entry name" value="Glucanosyltransferase"/>
</dbReference>
<dbReference type="Pfam" id="PF03198">
    <property type="entry name" value="Glyco_hydro_72"/>
    <property type="match status" value="1"/>
</dbReference>
<evidence type="ECO:0000313" key="14">
    <source>
        <dbReference type="Proteomes" id="UP000308730"/>
    </source>
</evidence>
<evidence type="ECO:0000256" key="11">
    <source>
        <dbReference type="SAM" id="MobiDB-lite"/>
    </source>
</evidence>
<evidence type="ECO:0000256" key="10">
    <source>
        <dbReference type="RuleBase" id="RU361209"/>
    </source>
</evidence>
<dbReference type="OrthoDB" id="421038at2759"/>
<name>A0A4S4M1X0_9APHY</name>
<feature type="domain" description="X8" evidence="12">
    <location>
        <begin position="392"/>
        <end position="496"/>
    </location>
</feature>
<dbReference type="InterPro" id="IPR012946">
    <property type="entry name" value="X8"/>
</dbReference>
<dbReference type="SMART" id="SM00768">
    <property type="entry name" value="X8"/>
    <property type="match status" value="1"/>
</dbReference>
<comment type="caution">
    <text evidence="13">The sequence shown here is derived from an EMBL/GenBank/DDBJ whole genome shotgun (WGS) entry which is preliminary data.</text>
</comment>
<dbReference type="Pfam" id="PF07983">
    <property type="entry name" value="X8"/>
    <property type="match status" value="1"/>
</dbReference>
<keyword evidence="9 10" id="KW-0449">Lipoprotein</keyword>
<evidence type="ECO:0000256" key="7">
    <source>
        <dbReference type="ARBA" id="ARBA00023157"/>
    </source>
</evidence>
<keyword evidence="4 10" id="KW-0336">GPI-anchor</keyword>
<keyword evidence="6 10" id="KW-0472">Membrane</keyword>
<dbReference type="EC" id="2.4.1.-" evidence="10"/>
<dbReference type="GO" id="GO:0071970">
    <property type="term" value="P:fungal-type cell wall (1-&gt;3)-beta-D-glucan biosynthetic process"/>
    <property type="evidence" value="ECO:0007669"/>
    <property type="project" value="TreeGrafter"/>
</dbReference>
<comment type="similarity">
    <text evidence="3 10">Belongs to the glycosyl hydrolase 72 family.</text>
</comment>
<dbReference type="GO" id="GO:0042124">
    <property type="term" value="F:1,3-beta-glucanosyltransferase activity"/>
    <property type="evidence" value="ECO:0007669"/>
    <property type="project" value="TreeGrafter"/>
</dbReference>
<dbReference type="Gene3D" id="1.20.58.1040">
    <property type="match status" value="1"/>
</dbReference>
<organism evidence="13 14">
    <name type="scientific">Antrodiella citrinella</name>
    <dbReference type="NCBI Taxonomy" id="2447956"/>
    <lineage>
        <taxon>Eukaryota</taxon>
        <taxon>Fungi</taxon>
        <taxon>Dikarya</taxon>
        <taxon>Basidiomycota</taxon>
        <taxon>Agaricomycotina</taxon>
        <taxon>Agaricomycetes</taxon>
        <taxon>Polyporales</taxon>
        <taxon>Steccherinaceae</taxon>
        <taxon>Antrodiella</taxon>
    </lineage>
</organism>
<sequence>MRPTSRLVAAFAAATALLTSVSAIQTVSRAGRYLYTADGTRFFIKGVAYQEQGAIANDPNNPFLEPSDFIDPLADGAACTRDLPFLQQLGINAIRVYSVDSTQNHDSCMSTFSNAGIYTIIDLSLPVNGSIDRDSPAWTTNLLDLYINTIDVFSKYDNVLAYNVGNEVVIAPNGTAAAAYIKAAARDTKAYLASKSSTALVGYAAIDGDDSWLTPLANYLSCDTTGDNSGNNAIDLFGLNNYEYCGAASASAYDGTNTAFQNYNIPAYFSEFGCITSPPRLWTEVQVLFATPMSNIWSGGLAFSYFPATSSQGQFGMTTISADNTTVTPNADFDALKTQYALVQFPTTPAQSSAGSTSYPTCPVADGVNFLASTTLPPTPNDAACSCLMDVLSCQFTPPATADVSLTVGPLLDEACGLLGQNGGSCDSIAGNGSTGSYGTVAFCDPSTKLSFVMSEFYEATNRNVQSCSFGGNATINVNAPSSVANANAAATSCLSNPSATFTPTAPSAGAGGSSGSSGGSSGSGSGSKANGAVSDRALVGAGLITLLSVAAGVFTVMA</sequence>
<evidence type="ECO:0000256" key="1">
    <source>
        <dbReference type="ARBA" id="ARBA00004196"/>
    </source>
</evidence>
<dbReference type="Gene3D" id="3.20.20.80">
    <property type="entry name" value="Glycosidases"/>
    <property type="match status" value="1"/>
</dbReference>
<evidence type="ECO:0000256" key="4">
    <source>
        <dbReference type="ARBA" id="ARBA00022622"/>
    </source>
</evidence>
<evidence type="ECO:0000256" key="5">
    <source>
        <dbReference type="ARBA" id="ARBA00022729"/>
    </source>
</evidence>
<evidence type="ECO:0000256" key="3">
    <source>
        <dbReference type="ARBA" id="ARBA00007528"/>
    </source>
</evidence>
<proteinExistence type="inferred from homology"/>
<dbReference type="PANTHER" id="PTHR31468:SF2">
    <property type="entry name" value="1,3-BETA-GLUCANOSYLTRANSFERASE GAS1"/>
    <property type="match status" value="1"/>
</dbReference>
<comment type="subcellular location">
    <subcellularLocation>
        <location evidence="1">Cell envelope</location>
    </subcellularLocation>
    <subcellularLocation>
        <location evidence="10">Cell membrane</location>
        <topology evidence="10">Lipid-anchor</topology>
        <topology evidence="10">GPI-anchor</topology>
    </subcellularLocation>
    <subcellularLocation>
        <location evidence="2">Membrane</location>
        <topology evidence="2">Lipid-anchor</topology>
        <topology evidence="2">GPI-anchor</topology>
    </subcellularLocation>
</comment>
<keyword evidence="10" id="KW-0808">Transferase</keyword>
<reference evidence="13 14" key="1">
    <citation type="submission" date="2019-02" db="EMBL/GenBank/DDBJ databases">
        <title>Genome sequencing of the rare red list fungi Antrodiella citrinella (Flaviporus citrinellus).</title>
        <authorList>
            <person name="Buettner E."/>
            <person name="Kellner H."/>
        </authorList>
    </citation>
    <scope>NUCLEOTIDE SEQUENCE [LARGE SCALE GENOMIC DNA]</scope>
    <source>
        <strain evidence="13 14">DSM 108506</strain>
    </source>
</reference>
<dbReference type="AlphaFoldDB" id="A0A4S4M1X0"/>
<comment type="function">
    <text evidence="10">Splits internally a 1,3-beta-glucan molecule and transfers the newly generated reducing end (the donor) to the non-reducing end of another 1,3-beta-glucan molecule (the acceptor) forming a 1,3-beta linkage, resulting in the elongation of 1,3-beta-glucan chains in the cell wall.</text>
</comment>
<evidence type="ECO:0000256" key="9">
    <source>
        <dbReference type="ARBA" id="ARBA00023288"/>
    </source>
</evidence>